<keyword evidence="2" id="KW-1015">Disulfide bond</keyword>
<dbReference type="RefSeq" id="XP_038980822.1">
    <property type="nucleotide sequence ID" value="XM_039124894.1"/>
</dbReference>
<dbReference type="InterPro" id="IPR036249">
    <property type="entry name" value="Thioredoxin-like_sf"/>
</dbReference>
<organism evidence="5 6">
    <name type="scientific">Phoenix dactylifera</name>
    <name type="common">Date palm</name>
    <dbReference type="NCBI Taxonomy" id="42345"/>
    <lineage>
        <taxon>Eukaryota</taxon>
        <taxon>Viridiplantae</taxon>
        <taxon>Streptophyta</taxon>
        <taxon>Embryophyta</taxon>
        <taxon>Tracheophyta</taxon>
        <taxon>Spermatophyta</taxon>
        <taxon>Magnoliopsida</taxon>
        <taxon>Liliopsida</taxon>
        <taxon>Arecaceae</taxon>
        <taxon>Coryphoideae</taxon>
        <taxon>Phoeniceae</taxon>
        <taxon>Phoenix</taxon>
    </lineage>
</organism>
<dbReference type="InterPro" id="IPR017937">
    <property type="entry name" value="Thioredoxin_CS"/>
</dbReference>
<dbReference type="OrthoDB" id="2121326at2759"/>
<keyword evidence="5" id="KW-1185">Reference proteome</keyword>
<dbReference type="AlphaFoldDB" id="A0A8B9A577"/>
<dbReference type="InterPro" id="IPR013766">
    <property type="entry name" value="Thioredoxin_domain"/>
</dbReference>
<dbReference type="FunFam" id="3.40.30.10:FF:000245">
    <property type="entry name" value="Thioredoxin"/>
    <property type="match status" value="1"/>
</dbReference>
<evidence type="ECO:0000259" key="4">
    <source>
        <dbReference type="PROSITE" id="PS51352"/>
    </source>
</evidence>
<dbReference type="KEGG" id="pda:103716676"/>
<dbReference type="PRINTS" id="PR00421">
    <property type="entry name" value="THIOREDOXIN"/>
</dbReference>
<dbReference type="PANTHER" id="PTHR10438">
    <property type="entry name" value="THIOREDOXIN"/>
    <property type="match status" value="1"/>
</dbReference>
<keyword evidence="1" id="KW-0249">Electron transport</keyword>
<evidence type="ECO:0000256" key="1">
    <source>
        <dbReference type="ARBA" id="ARBA00022982"/>
    </source>
</evidence>
<reference evidence="6" key="2">
    <citation type="submission" date="2025-08" db="UniProtKB">
        <authorList>
            <consortium name="RefSeq"/>
        </authorList>
    </citation>
    <scope>IDENTIFICATION</scope>
    <source>
        <tissue evidence="6">Young leaves</tissue>
    </source>
</reference>
<protein>
    <submittedName>
        <fullName evidence="6">Thioredoxin H4-1-like</fullName>
    </submittedName>
</protein>
<accession>A0A8B9A577</accession>
<dbReference type="Pfam" id="PF00085">
    <property type="entry name" value="Thioredoxin"/>
    <property type="match status" value="1"/>
</dbReference>
<dbReference type="InterPro" id="IPR050620">
    <property type="entry name" value="Thioredoxin_H-type-like"/>
</dbReference>
<evidence type="ECO:0000256" key="3">
    <source>
        <dbReference type="ARBA" id="ARBA00023284"/>
    </source>
</evidence>
<keyword evidence="3" id="KW-0676">Redox-active center</keyword>
<dbReference type="PROSITE" id="PS00194">
    <property type="entry name" value="THIOREDOXIN_1"/>
    <property type="match status" value="1"/>
</dbReference>
<dbReference type="CDD" id="cd02947">
    <property type="entry name" value="TRX_family"/>
    <property type="match status" value="1"/>
</dbReference>
<evidence type="ECO:0000313" key="5">
    <source>
        <dbReference type="Proteomes" id="UP000228380"/>
    </source>
</evidence>
<proteinExistence type="predicted"/>
<dbReference type="Gene3D" id="3.40.30.10">
    <property type="entry name" value="Glutaredoxin"/>
    <property type="match status" value="1"/>
</dbReference>
<dbReference type="GeneID" id="103716676"/>
<dbReference type="PROSITE" id="PS51352">
    <property type="entry name" value="THIOREDOXIN_2"/>
    <property type="match status" value="1"/>
</dbReference>
<dbReference type="SUPFAM" id="SSF52833">
    <property type="entry name" value="Thioredoxin-like"/>
    <property type="match status" value="1"/>
</dbReference>
<reference evidence="5" key="1">
    <citation type="journal article" date="2019" name="Nat. Commun.">
        <title>Genome-wide association mapping of date palm fruit traits.</title>
        <authorList>
            <person name="Hazzouri K.M."/>
            <person name="Gros-Balthazard M."/>
            <person name="Flowers J.M."/>
            <person name="Copetti D."/>
            <person name="Lemansour A."/>
            <person name="Lebrun M."/>
            <person name="Masmoudi K."/>
            <person name="Ferrand S."/>
            <person name="Dhar M.I."/>
            <person name="Fresquez Z.A."/>
            <person name="Rosas U."/>
            <person name="Zhang J."/>
            <person name="Talag J."/>
            <person name="Lee S."/>
            <person name="Kudrna D."/>
            <person name="Powell R.F."/>
            <person name="Leitch I.J."/>
            <person name="Krueger R.R."/>
            <person name="Wing R.A."/>
            <person name="Amiri K.M.A."/>
            <person name="Purugganan M.D."/>
        </authorList>
    </citation>
    <scope>NUCLEOTIDE SEQUENCE [LARGE SCALE GENOMIC DNA]</scope>
    <source>
        <strain evidence="5">cv. Khalas</strain>
    </source>
</reference>
<name>A0A8B9A577_PHODC</name>
<gene>
    <name evidence="6" type="primary">LOC103716676</name>
</gene>
<dbReference type="Proteomes" id="UP000228380">
    <property type="component" value="Chromosome 3"/>
</dbReference>
<dbReference type="PANTHER" id="PTHR10438:SF434">
    <property type="entry name" value="THIOREDOXIN H9"/>
    <property type="match status" value="1"/>
</dbReference>
<keyword evidence="1" id="KW-0813">Transport</keyword>
<sequence length="133" mass="14880">MGNCMDKRRAIVNSEEKLEYSGGNVHIITDKGSWDEKISEANKDGKIVVANFHASWCAPCRFVAPVYSKLSKAFPSFTFLSIDADQMTEISTPWDIQATPTFIFLKDGQQLDKLVGANTIKLEEKLKNLADLH</sequence>
<evidence type="ECO:0000313" key="6">
    <source>
        <dbReference type="RefSeq" id="XP_038980822.1"/>
    </source>
</evidence>
<evidence type="ECO:0000256" key="2">
    <source>
        <dbReference type="ARBA" id="ARBA00023157"/>
    </source>
</evidence>
<feature type="domain" description="Thioredoxin" evidence="4">
    <location>
        <begin position="7"/>
        <end position="133"/>
    </location>
</feature>